<dbReference type="Pfam" id="PF19029">
    <property type="entry name" value="DUF883_C"/>
    <property type="match status" value="1"/>
</dbReference>
<evidence type="ECO:0000313" key="3">
    <source>
        <dbReference type="EMBL" id="KDR38085.1"/>
    </source>
</evidence>
<protein>
    <submittedName>
        <fullName evidence="3">Membrane protein</fullName>
    </submittedName>
</protein>
<dbReference type="RefSeq" id="WP_035942820.1">
    <property type="nucleotide sequence ID" value="NZ_CADFFX010000014.1"/>
</dbReference>
<comment type="caution">
    <text evidence="3">The sequence shown here is derived from an EMBL/GenBank/DDBJ whole genome shotgun (WGS) entry which is preliminary data.</text>
</comment>
<dbReference type="EMBL" id="JFHC01000109">
    <property type="protein sequence ID" value="KDR38085.1"/>
    <property type="molecule type" value="Genomic_DNA"/>
</dbReference>
<evidence type="ECO:0000259" key="2">
    <source>
        <dbReference type="Pfam" id="PF19029"/>
    </source>
</evidence>
<sequence length="121" mass="12447">MDSEKSGYEGLPEGPVLARTEVAKAMDAATSAPSGEGDSSGLAVLAQPLVTGSEGKGSTFMPPGKSTLTVARETFSDTQDMIRAKCRVVSESTDDFVHDSPWKAIAMAALGGIIVGMLAAR</sequence>
<dbReference type="AlphaFoldDB" id="A0A069PBR0"/>
<keyword evidence="4" id="KW-1185">Reference proteome</keyword>
<proteinExistence type="predicted"/>
<evidence type="ECO:0000313" key="4">
    <source>
        <dbReference type="Proteomes" id="UP000027466"/>
    </source>
</evidence>
<evidence type="ECO:0000256" key="1">
    <source>
        <dbReference type="SAM" id="MobiDB-lite"/>
    </source>
</evidence>
<name>A0A069PBR0_9BURK</name>
<feature type="region of interest" description="Disordered" evidence="1">
    <location>
        <begin position="1"/>
        <end position="41"/>
    </location>
</feature>
<dbReference type="InterPro" id="IPR043605">
    <property type="entry name" value="DUF883_C"/>
</dbReference>
<gene>
    <name evidence="3" type="ORF">BG61_03545</name>
</gene>
<reference evidence="3 4" key="1">
    <citation type="submission" date="2014-03" db="EMBL/GenBank/DDBJ databases">
        <title>Draft Genome Sequences of Four Burkholderia Strains.</title>
        <authorList>
            <person name="Liu X.Y."/>
            <person name="Li C.X."/>
            <person name="Xu J.H."/>
        </authorList>
    </citation>
    <scope>NUCLEOTIDE SEQUENCE [LARGE SCALE GENOMIC DNA]</scope>
    <source>
        <strain evidence="3 4">DSM 50014</strain>
    </source>
</reference>
<organism evidence="3 4">
    <name type="scientific">Caballeronia glathei</name>
    <dbReference type="NCBI Taxonomy" id="60547"/>
    <lineage>
        <taxon>Bacteria</taxon>
        <taxon>Pseudomonadati</taxon>
        <taxon>Pseudomonadota</taxon>
        <taxon>Betaproteobacteria</taxon>
        <taxon>Burkholderiales</taxon>
        <taxon>Burkholderiaceae</taxon>
        <taxon>Caballeronia</taxon>
    </lineage>
</organism>
<dbReference type="Proteomes" id="UP000027466">
    <property type="component" value="Unassembled WGS sequence"/>
</dbReference>
<feature type="domain" description="DUF883" evidence="2">
    <location>
        <begin position="93"/>
        <end position="121"/>
    </location>
</feature>
<accession>A0A069PBR0</accession>